<dbReference type="Gene3D" id="3.30.470.30">
    <property type="entry name" value="DNA ligase/mRNA capping enzyme"/>
    <property type="match status" value="1"/>
</dbReference>
<keyword evidence="3" id="KW-0547">Nucleotide-binding</keyword>
<feature type="domain" description="ATP-dependent DNA ligase family profile" evidence="7">
    <location>
        <begin position="394"/>
        <end position="539"/>
    </location>
</feature>
<dbReference type="Gene3D" id="2.40.50.140">
    <property type="entry name" value="Nucleic acid-binding proteins"/>
    <property type="match status" value="1"/>
</dbReference>
<organism evidence="8 9">
    <name type="scientific">Lepraria finkii</name>
    <dbReference type="NCBI Taxonomy" id="1340010"/>
    <lineage>
        <taxon>Eukaryota</taxon>
        <taxon>Fungi</taxon>
        <taxon>Dikarya</taxon>
        <taxon>Ascomycota</taxon>
        <taxon>Pezizomycotina</taxon>
        <taxon>Lecanoromycetes</taxon>
        <taxon>OSLEUM clade</taxon>
        <taxon>Lecanoromycetidae</taxon>
        <taxon>Lecanorales</taxon>
        <taxon>Lecanorineae</taxon>
        <taxon>Stereocaulaceae</taxon>
        <taxon>Lepraria</taxon>
    </lineage>
</organism>
<dbReference type="Proteomes" id="UP001590951">
    <property type="component" value="Unassembled WGS sequence"/>
</dbReference>
<comment type="caution">
    <text evidence="8">The sequence shown here is derived from an EMBL/GenBank/DDBJ whole genome shotgun (WGS) entry which is preliminary data.</text>
</comment>
<feature type="compositionally biased region" description="Polar residues" evidence="6">
    <location>
        <begin position="934"/>
        <end position="952"/>
    </location>
</feature>
<evidence type="ECO:0000256" key="3">
    <source>
        <dbReference type="ARBA" id="ARBA00022741"/>
    </source>
</evidence>
<dbReference type="CDD" id="cd08039">
    <property type="entry name" value="Adenylation_DNA_ligase_Fungal"/>
    <property type="match status" value="1"/>
</dbReference>
<dbReference type="Pfam" id="PF04675">
    <property type="entry name" value="DNA_ligase_A_N"/>
    <property type="match status" value="1"/>
</dbReference>
<dbReference type="PROSITE" id="PS50160">
    <property type="entry name" value="DNA_LIGASE_A3"/>
    <property type="match status" value="1"/>
</dbReference>
<dbReference type="SUPFAM" id="SSF56091">
    <property type="entry name" value="DNA ligase/mRNA capping enzyme, catalytic domain"/>
    <property type="match status" value="1"/>
</dbReference>
<keyword evidence="9" id="KW-1185">Reference proteome</keyword>
<feature type="region of interest" description="Disordered" evidence="6">
    <location>
        <begin position="712"/>
        <end position="739"/>
    </location>
</feature>
<evidence type="ECO:0000313" key="8">
    <source>
        <dbReference type="EMBL" id="KAL2057496.1"/>
    </source>
</evidence>
<accession>A0ABR4BKX8</accession>
<dbReference type="PANTHER" id="PTHR45997:SF2">
    <property type="entry name" value="ATP DEPENDENT DNA LIGASE DOMAIN PROTEIN (AFU_ORTHOLOGUE AFUA_5G02430)"/>
    <property type="match status" value="1"/>
</dbReference>
<keyword evidence="2" id="KW-0436">Ligase</keyword>
<keyword evidence="4" id="KW-0067">ATP-binding</keyword>
<dbReference type="EMBL" id="JBHFEH010000005">
    <property type="protein sequence ID" value="KAL2057496.1"/>
    <property type="molecule type" value="Genomic_DNA"/>
</dbReference>
<dbReference type="PANTHER" id="PTHR45997">
    <property type="entry name" value="DNA LIGASE 4"/>
    <property type="match status" value="1"/>
</dbReference>
<keyword evidence="5" id="KW-0539">Nucleus</keyword>
<evidence type="ECO:0000256" key="2">
    <source>
        <dbReference type="ARBA" id="ARBA00022598"/>
    </source>
</evidence>
<evidence type="ECO:0000313" key="9">
    <source>
        <dbReference type="Proteomes" id="UP001590951"/>
    </source>
</evidence>
<dbReference type="InterPro" id="IPR036599">
    <property type="entry name" value="DNA_ligase_N_sf"/>
</dbReference>
<reference evidence="8 9" key="1">
    <citation type="submission" date="2024-09" db="EMBL/GenBank/DDBJ databases">
        <title>Rethinking Asexuality: The Enigmatic Case of Functional Sexual Genes in Lepraria (Stereocaulaceae).</title>
        <authorList>
            <person name="Doellman M."/>
            <person name="Sun Y."/>
            <person name="Barcenas-Pena A."/>
            <person name="Lumbsch H.T."/>
            <person name="Grewe F."/>
        </authorList>
    </citation>
    <scope>NUCLEOTIDE SEQUENCE [LARGE SCALE GENOMIC DNA]</scope>
    <source>
        <strain evidence="8 9">Grewe 0041</strain>
    </source>
</reference>
<feature type="region of interest" description="Disordered" evidence="6">
    <location>
        <begin position="765"/>
        <end position="844"/>
    </location>
</feature>
<dbReference type="InterPro" id="IPR012310">
    <property type="entry name" value="DNA_ligase_ATP-dep_cent"/>
</dbReference>
<feature type="compositionally biased region" description="Polar residues" evidence="6">
    <location>
        <begin position="765"/>
        <end position="785"/>
    </location>
</feature>
<dbReference type="InterPro" id="IPR029710">
    <property type="entry name" value="LIG4"/>
</dbReference>
<comment type="similarity">
    <text evidence="1">Belongs to the ATP-dependent DNA ligase family.</text>
</comment>
<feature type="region of interest" description="Disordered" evidence="6">
    <location>
        <begin position="925"/>
        <end position="952"/>
    </location>
</feature>
<evidence type="ECO:0000256" key="6">
    <source>
        <dbReference type="SAM" id="MobiDB-lite"/>
    </source>
</evidence>
<dbReference type="Gene3D" id="1.10.3260.10">
    <property type="entry name" value="DNA ligase, ATP-dependent, N-terminal domain"/>
    <property type="match status" value="1"/>
</dbReference>
<protein>
    <recommendedName>
        <fullName evidence="7">ATP-dependent DNA ligase family profile domain-containing protein</fullName>
    </recommendedName>
</protein>
<name>A0ABR4BKX8_9LECA</name>
<evidence type="ECO:0000256" key="1">
    <source>
        <dbReference type="ARBA" id="ARBA00007572"/>
    </source>
</evidence>
<dbReference type="Pfam" id="PF01068">
    <property type="entry name" value="DNA_ligase_A_M"/>
    <property type="match status" value="1"/>
</dbReference>
<proteinExistence type="inferred from homology"/>
<gene>
    <name evidence="8" type="ORF">ABVK25_002549</name>
</gene>
<evidence type="ECO:0000256" key="4">
    <source>
        <dbReference type="ARBA" id="ARBA00022840"/>
    </source>
</evidence>
<evidence type="ECO:0000256" key="5">
    <source>
        <dbReference type="ARBA" id="ARBA00023242"/>
    </source>
</evidence>
<sequence>MPLLFTQLCDLLSSLEDLSRRDPPLLPARLRSGYHETLKSWSTTYRVSINSPDVDAVALLSALIPAKRTSRVYNIQLKRLTKLLKRCLCIGKDRLTILDQWQTPGRGNLGDCVERALRSAEFPPPLPKDRVTLEHVDQVLATIAGQCRFSAPKVRQREVEDDQEVLKLLGNAYQRMQSREAKWFTRLILKDFSCLDLTENMVYYHIDPRLRVAMQMYDDFEAAITEIHGLPASQMIEASGGSFTQQCANDAHLLRPRIGSKIGPPKWVKAKGGVKHAVSVIDGRTMSVERKHDGEYCQIHIDLSRGEDCVQIFSKSGKDSTIDRSGVHKAIKDGLRIGRDDCGFSGKCILEGELLVWSEKTKAILEFHKIRKHVSRSGSFLGTLLDSQPHPWEQLMIMFYDVMIIDDDPALHQPYRERRRLLERLVTPIRGKAGITWQKHVQFSKPDGPKRLKEALAHAFVRRWEGLVLKPSDEPYFDLERPLKGRHPSRWIKLKKDCIEGLGDSADFAVVAAGYDVREASRLPDLDLKWTHFYIGCLRNKETVLQSGAKPQFLIFDKICDCLKKEDLVYLNQHGQFPLRSMEPGSLDAHQTYNLDFAAGLPRPKVIFRKPFVFDVAGSGFDKSPDRDIFTLRFPRVLKLHRDRDWRQAVGLDELQAIAIEAMTTPKGDLSEELAEWIGKLDRLDRGASGQMPSWDYTDDEDEELEVQGQKLPPVSAAKPTRRAQMPVAPPLVRMDTGEMQDKEYRLSTGEVVDRPTSKHLVASITNDGALQKPPRSSQLSRGTDLSSKHLSPPSLLGKRTVESADLEEASRTSKKARPSLLRSKRDPKGTDSSNTPTYGKPLREITSSACASLQSPGLKRLPQTKQPSTTDFSLVHKIAVDADEHLYGRSNKRRKILEPSSPSREIIASESTTAATTQQTLFYDAVSPPPSSPGRQQKENSIIPTPPSTAENPVEQAILGLKKRQLILSPCLMDDKHPLKELLAKQSIEPSDFPSTTPFPASASPEHSIIFLVEPADRHLTGKHIWSLVRHIPAWHPRLVRVWDWRIVEAMLKDEVRDTGDRKKRVKEAFYAKLSWDPEKETVEVRWREGEVSRMPKEDLKRADWSGCQ</sequence>
<dbReference type="InterPro" id="IPR012340">
    <property type="entry name" value="NA-bd_OB-fold"/>
</dbReference>
<dbReference type="SUPFAM" id="SSF50249">
    <property type="entry name" value="Nucleic acid-binding proteins"/>
    <property type="match status" value="1"/>
</dbReference>
<dbReference type="InterPro" id="IPR012308">
    <property type="entry name" value="DNA_ligase_ATP-dep_N"/>
</dbReference>
<evidence type="ECO:0000259" key="7">
    <source>
        <dbReference type="PROSITE" id="PS50160"/>
    </source>
</evidence>